<dbReference type="GO" id="GO:0008270">
    <property type="term" value="F:zinc ion binding"/>
    <property type="evidence" value="ECO:0007669"/>
    <property type="project" value="UniProtKB-KW"/>
</dbReference>
<keyword evidence="7 11" id="KW-0949">S-adenosyl-L-methionine</keyword>
<evidence type="ECO:0000256" key="1">
    <source>
        <dbReference type="ARBA" id="ARBA00002778"/>
    </source>
</evidence>
<dbReference type="Proteomes" id="UP000291343">
    <property type="component" value="Unassembled WGS sequence"/>
</dbReference>
<evidence type="ECO:0000256" key="10">
    <source>
        <dbReference type="PROSITE-ProRule" id="PRU00723"/>
    </source>
</evidence>
<keyword evidence="4 11" id="KW-0963">Cytoplasm</keyword>
<comment type="function">
    <text evidence="1">Probable adenosyl-L-methionine (AdoMet)-dependent tRNA (uracil-O(2)-)-methyltransferase.</text>
</comment>
<evidence type="ECO:0000313" key="13">
    <source>
        <dbReference type="EMBL" id="RZF34352.1"/>
    </source>
</evidence>
<dbReference type="OrthoDB" id="10047021at2759"/>
<dbReference type="SUPFAM" id="SSF53335">
    <property type="entry name" value="S-adenosyl-L-methionine-dependent methyltransferases"/>
    <property type="match status" value="1"/>
</dbReference>
<evidence type="ECO:0000256" key="11">
    <source>
        <dbReference type="RuleBase" id="RU368004"/>
    </source>
</evidence>
<evidence type="ECO:0000256" key="8">
    <source>
        <dbReference type="ARBA" id="ARBA00022694"/>
    </source>
</evidence>
<dbReference type="GO" id="GO:0005737">
    <property type="term" value="C:cytoplasm"/>
    <property type="evidence" value="ECO:0007669"/>
    <property type="project" value="UniProtKB-SubCell"/>
</dbReference>
<dbReference type="InterPro" id="IPR011671">
    <property type="entry name" value="tRNA_uracil_MeTrfase"/>
</dbReference>
<evidence type="ECO:0000256" key="6">
    <source>
        <dbReference type="ARBA" id="ARBA00022679"/>
    </source>
</evidence>
<dbReference type="InParanoid" id="A0A482WMA2"/>
<evidence type="ECO:0000256" key="7">
    <source>
        <dbReference type="ARBA" id="ARBA00022691"/>
    </source>
</evidence>
<feature type="domain" description="C3H1-type" evidence="12">
    <location>
        <begin position="623"/>
        <end position="653"/>
    </location>
</feature>
<dbReference type="EMBL" id="QKKF02031779">
    <property type="protein sequence ID" value="RZF34352.1"/>
    <property type="molecule type" value="Genomic_DNA"/>
</dbReference>
<sequence length="656" mass="74865">MKMYETTSYWSEISAVESTVTSDQFWAAIKIWNDRPHIINRRLLAVEVLKKFRVENQKLDTVVSFLTESMKTSTLSDSKIALNESHIEKILNDCPNLLTDDSSHDDFNVESKSVVCEIRKLLPRHRNHQEHTFELSVFDESHNQVTYIRIHPATSEHSISPNCNFRLKFSNGMFVLSVGLEASKSKDKCSIYNETEASEVGMEDPKYDFLKKHLLPKLVHWAENITHTGSVKSSLQLVPVNKYCLLYQNLKDKYGKLFVEIWPERTDPSKFVFEDIAIATYLILLWNETKQRFVDLGCGNGLLVYILTCEGHQGYGVDVRPRKIWDLYSKVGSAVKPDLRIGTITPSDMTLYSNTDWLIGNHSDELTPWVPVFAAKSSYNCNFFLLPCCPFEFNGQKYQRKDPSCSRYMEYISYIKTISEQCGFNVRIDKMRIPSTKRVCLIGSTRSCSKEDYNNVIERIDVMIKDKCAAGDDSELDFRPRASVEKVTNCTQVDKNIVSSIVSIVTRELLSETPELLSAVSDNETDMGGSEVDCSGKQVNFGRNKANLNQTDNSNNKTWNAGKTIALNDLAKIIPKEHLVYIKKEGKGLLTLLRNHHHIFEVKNGNVCFRIPLPVDKGETNSSIKSKPCWFYNHHPDSCLLDEAHCKFQHVRVEGS</sequence>
<dbReference type="PANTHER" id="PTHR21210">
    <property type="entry name" value="TRNA (URACIL-O(2)-)-METHYLTRANSFERASE-RELATED"/>
    <property type="match status" value="1"/>
</dbReference>
<comment type="caution">
    <text evidence="13">The sequence shown here is derived from an EMBL/GenBank/DDBJ whole genome shotgun (WGS) entry which is preliminary data.</text>
</comment>
<accession>A0A482WMA2</accession>
<evidence type="ECO:0000256" key="5">
    <source>
        <dbReference type="ARBA" id="ARBA00022603"/>
    </source>
</evidence>
<evidence type="ECO:0000256" key="3">
    <source>
        <dbReference type="ARBA" id="ARBA00009056"/>
    </source>
</evidence>
<comment type="catalytic activity">
    <reaction evidence="9 11">
        <text>uridine(44) in tRNA(Ser) + S-adenosyl-L-methionine = 2'-O-methyluridine(44) in tRNA(Ser) + S-adenosyl-L-homocysteine + H(+)</text>
        <dbReference type="Rhea" id="RHEA:43100"/>
        <dbReference type="Rhea" id="RHEA-COMP:10339"/>
        <dbReference type="Rhea" id="RHEA-COMP:10340"/>
        <dbReference type="ChEBI" id="CHEBI:15378"/>
        <dbReference type="ChEBI" id="CHEBI:57856"/>
        <dbReference type="ChEBI" id="CHEBI:59789"/>
        <dbReference type="ChEBI" id="CHEBI:65315"/>
        <dbReference type="ChEBI" id="CHEBI:74478"/>
        <dbReference type="EC" id="2.1.1.211"/>
    </reaction>
</comment>
<evidence type="ECO:0000313" key="14">
    <source>
        <dbReference type="Proteomes" id="UP000291343"/>
    </source>
</evidence>
<keyword evidence="8 11" id="KW-0819">tRNA processing</keyword>
<keyword evidence="10" id="KW-0863">Zinc-finger</keyword>
<dbReference type="InterPro" id="IPR000571">
    <property type="entry name" value="Znf_CCCH"/>
</dbReference>
<reference evidence="13 14" key="1">
    <citation type="journal article" date="2017" name="Gigascience">
        <title>Genome sequence of the small brown planthopper, Laodelphax striatellus.</title>
        <authorList>
            <person name="Zhu J."/>
            <person name="Jiang F."/>
            <person name="Wang X."/>
            <person name="Yang P."/>
            <person name="Bao Y."/>
            <person name="Zhao W."/>
            <person name="Wang W."/>
            <person name="Lu H."/>
            <person name="Wang Q."/>
            <person name="Cui N."/>
            <person name="Li J."/>
            <person name="Chen X."/>
            <person name="Luo L."/>
            <person name="Yu J."/>
            <person name="Kang L."/>
            <person name="Cui F."/>
        </authorList>
    </citation>
    <scope>NUCLEOTIDE SEQUENCE [LARGE SCALE GENOMIC DNA]</scope>
    <source>
        <strain evidence="13">Lst14</strain>
    </source>
</reference>
<evidence type="ECO:0000256" key="2">
    <source>
        <dbReference type="ARBA" id="ARBA00004496"/>
    </source>
</evidence>
<comment type="function">
    <text evidence="11">Adenosyl-L-methionine (AdoMet)-dependent tRNA (uracil-O(2)-)-methyltransferase.</text>
</comment>
<dbReference type="AlphaFoldDB" id="A0A482WMA2"/>
<gene>
    <name evidence="13" type="ORF">LSTR_LSTR008891</name>
</gene>
<comment type="similarity">
    <text evidence="3 11">Belongs to the TRM44 family.</text>
</comment>
<dbReference type="EC" id="2.1.1.211" evidence="11"/>
<evidence type="ECO:0000259" key="12">
    <source>
        <dbReference type="PROSITE" id="PS50103"/>
    </source>
</evidence>
<dbReference type="GO" id="GO:0030488">
    <property type="term" value="P:tRNA methylation"/>
    <property type="evidence" value="ECO:0007669"/>
    <property type="project" value="UniProtKB-UniRule"/>
</dbReference>
<keyword evidence="10" id="KW-0479">Metal-binding</keyword>
<comment type="subcellular location">
    <subcellularLocation>
        <location evidence="2 11">Cytoplasm</location>
    </subcellularLocation>
</comment>
<keyword evidence="14" id="KW-1185">Reference proteome</keyword>
<keyword evidence="10" id="KW-0862">Zinc</keyword>
<evidence type="ECO:0000256" key="4">
    <source>
        <dbReference type="ARBA" id="ARBA00022490"/>
    </source>
</evidence>
<evidence type="ECO:0000256" key="9">
    <source>
        <dbReference type="ARBA" id="ARBA00047957"/>
    </source>
</evidence>
<feature type="zinc finger region" description="C3H1-type" evidence="10">
    <location>
        <begin position="623"/>
        <end position="653"/>
    </location>
</feature>
<protein>
    <recommendedName>
        <fullName evidence="11">tRNA (uracil-O(2)-)-methyltransferase</fullName>
        <ecNumber evidence="11">2.1.1.211</ecNumber>
    </recommendedName>
</protein>
<dbReference type="Pfam" id="PF07757">
    <property type="entry name" value="AdoMet_MTase"/>
    <property type="match status" value="1"/>
</dbReference>
<organism evidence="13 14">
    <name type="scientific">Laodelphax striatellus</name>
    <name type="common">Small brown planthopper</name>
    <name type="synonym">Delphax striatella</name>
    <dbReference type="NCBI Taxonomy" id="195883"/>
    <lineage>
        <taxon>Eukaryota</taxon>
        <taxon>Metazoa</taxon>
        <taxon>Ecdysozoa</taxon>
        <taxon>Arthropoda</taxon>
        <taxon>Hexapoda</taxon>
        <taxon>Insecta</taxon>
        <taxon>Pterygota</taxon>
        <taxon>Neoptera</taxon>
        <taxon>Paraneoptera</taxon>
        <taxon>Hemiptera</taxon>
        <taxon>Auchenorrhyncha</taxon>
        <taxon>Fulgoroidea</taxon>
        <taxon>Delphacidae</taxon>
        <taxon>Criomorphinae</taxon>
        <taxon>Laodelphax</taxon>
    </lineage>
</organism>
<dbReference type="PANTHER" id="PTHR21210:SF0">
    <property type="entry name" value="TRNA (URACIL-O(2)-)-METHYLTRANSFERASE-RELATED"/>
    <property type="match status" value="1"/>
</dbReference>
<dbReference type="PROSITE" id="PS50103">
    <property type="entry name" value="ZF_C3H1"/>
    <property type="match status" value="1"/>
</dbReference>
<proteinExistence type="inferred from homology"/>
<dbReference type="STRING" id="195883.A0A482WMA2"/>
<keyword evidence="5 11" id="KW-0489">Methyltransferase</keyword>
<keyword evidence="6 11" id="KW-0808">Transferase</keyword>
<dbReference type="FunCoup" id="A0A482WMA2">
    <property type="interactions" value="1423"/>
</dbReference>
<dbReference type="GO" id="GO:0141101">
    <property type="term" value="F:tRNA(Ser) (uridine(44)-2'-O-)-methyltransferase activity"/>
    <property type="evidence" value="ECO:0007669"/>
    <property type="project" value="UniProtKB-EC"/>
</dbReference>
<name>A0A482WMA2_LAOST</name>
<dbReference type="InterPro" id="IPR029063">
    <property type="entry name" value="SAM-dependent_MTases_sf"/>
</dbReference>